<keyword evidence="3" id="KW-1185">Reference proteome</keyword>
<protein>
    <submittedName>
        <fullName evidence="2">Uncharacterized protein</fullName>
    </submittedName>
</protein>
<gene>
    <name evidence="2" type="ORF">THAOC_24681</name>
</gene>
<dbReference type="EMBL" id="AGNL01033739">
    <property type="protein sequence ID" value="EJK55577.1"/>
    <property type="molecule type" value="Genomic_DNA"/>
</dbReference>
<evidence type="ECO:0000313" key="2">
    <source>
        <dbReference type="EMBL" id="EJK55577.1"/>
    </source>
</evidence>
<evidence type="ECO:0000256" key="1">
    <source>
        <dbReference type="SAM" id="MobiDB-lite"/>
    </source>
</evidence>
<feature type="compositionally biased region" description="Basic and acidic residues" evidence="1">
    <location>
        <begin position="54"/>
        <end position="68"/>
    </location>
</feature>
<comment type="caution">
    <text evidence="2">The sequence shown here is derived from an EMBL/GenBank/DDBJ whole genome shotgun (WGS) entry which is preliminary data.</text>
</comment>
<accession>K0S9Y6</accession>
<evidence type="ECO:0000313" key="3">
    <source>
        <dbReference type="Proteomes" id="UP000266841"/>
    </source>
</evidence>
<feature type="region of interest" description="Disordered" evidence="1">
    <location>
        <begin position="39"/>
        <end position="117"/>
    </location>
</feature>
<dbReference type="AlphaFoldDB" id="K0S9Y6"/>
<sequence length="117" mass="12903">MWGWRRVYGQHAPLEGVAWVVPVRILEGVAWVGPVHLHWIKTPSEPPPDPEGPEIDKNPREDGKDSHPHLSPADYGGGGGGTRDILQWPGRNAPVAGGDRWRQTKEAKKFSRSCGTL</sequence>
<reference evidence="2 3" key="1">
    <citation type="journal article" date="2012" name="Genome Biol.">
        <title>Genome and low-iron response of an oceanic diatom adapted to chronic iron limitation.</title>
        <authorList>
            <person name="Lommer M."/>
            <person name="Specht M."/>
            <person name="Roy A.S."/>
            <person name="Kraemer L."/>
            <person name="Andreson R."/>
            <person name="Gutowska M.A."/>
            <person name="Wolf J."/>
            <person name="Bergner S.V."/>
            <person name="Schilhabel M.B."/>
            <person name="Klostermeier U.C."/>
            <person name="Beiko R.G."/>
            <person name="Rosenstiel P."/>
            <person name="Hippler M."/>
            <person name="Laroche J."/>
        </authorList>
    </citation>
    <scope>NUCLEOTIDE SEQUENCE [LARGE SCALE GENOMIC DNA]</scope>
    <source>
        <strain evidence="2 3">CCMP1005</strain>
    </source>
</reference>
<name>K0S9Y6_THAOC</name>
<organism evidence="2 3">
    <name type="scientific">Thalassiosira oceanica</name>
    <name type="common">Marine diatom</name>
    <dbReference type="NCBI Taxonomy" id="159749"/>
    <lineage>
        <taxon>Eukaryota</taxon>
        <taxon>Sar</taxon>
        <taxon>Stramenopiles</taxon>
        <taxon>Ochrophyta</taxon>
        <taxon>Bacillariophyta</taxon>
        <taxon>Coscinodiscophyceae</taxon>
        <taxon>Thalassiosirophycidae</taxon>
        <taxon>Thalassiosirales</taxon>
        <taxon>Thalassiosiraceae</taxon>
        <taxon>Thalassiosira</taxon>
    </lineage>
</organism>
<feature type="compositionally biased region" description="Basic and acidic residues" evidence="1">
    <location>
        <begin position="99"/>
        <end position="109"/>
    </location>
</feature>
<proteinExistence type="predicted"/>
<dbReference type="Proteomes" id="UP000266841">
    <property type="component" value="Unassembled WGS sequence"/>
</dbReference>